<feature type="transmembrane region" description="Helical" evidence="7">
    <location>
        <begin position="125"/>
        <end position="147"/>
    </location>
</feature>
<evidence type="ECO:0000256" key="7">
    <source>
        <dbReference type="SAM" id="Phobius"/>
    </source>
</evidence>
<evidence type="ECO:0000256" key="1">
    <source>
        <dbReference type="ARBA" id="ARBA00004651"/>
    </source>
</evidence>
<dbReference type="InterPro" id="IPR005115">
    <property type="entry name" value="Gly_transporter"/>
</dbReference>
<feature type="domain" description="Glycine transporter" evidence="8">
    <location>
        <begin position="15"/>
        <end position="88"/>
    </location>
</feature>
<dbReference type="PANTHER" id="PTHR30506:SF3">
    <property type="entry name" value="UPF0126 INNER MEMBRANE PROTEIN YADS-RELATED"/>
    <property type="match status" value="1"/>
</dbReference>
<evidence type="ECO:0000256" key="6">
    <source>
        <dbReference type="ARBA" id="ARBA00023136"/>
    </source>
</evidence>
<comment type="similarity">
    <text evidence="2">Belongs to the UPF0126 family.</text>
</comment>
<sequence length="212" mass="22946">MDTDFSQEVYTLYFVLEYIGVFLAAVVGGTIAKREEFDVVGFLVVALVSSLAGGLIRDAVLNDGPAAALQTPGYLLTASAGAVVAFVMTFKDKFWDTFRFYADVVTIGVWGVVGATRAIENDLPWISIILLGVLTAVGGSLTRDVMLGKLPSLLTEQKMLVFPAIVASVILSVFHYYGLMWQGMFAAAVAGPVVSMCVYWLSNWRRRQVGLA</sequence>
<comment type="subcellular location">
    <subcellularLocation>
        <location evidence="1">Cell membrane</location>
        <topology evidence="1">Multi-pass membrane protein</topology>
    </subcellularLocation>
</comment>
<organism evidence="9 10">
    <name type="scientific">Corynebacterium stercoris</name>
    <dbReference type="NCBI Taxonomy" id="2943490"/>
    <lineage>
        <taxon>Bacteria</taxon>
        <taxon>Bacillati</taxon>
        <taxon>Actinomycetota</taxon>
        <taxon>Actinomycetes</taxon>
        <taxon>Mycobacteriales</taxon>
        <taxon>Corynebacteriaceae</taxon>
        <taxon>Corynebacterium</taxon>
    </lineage>
</organism>
<feature type="transmembrane region" description="Helical" evidence="7">
    <location>
        <begin position="68"/>
        <end position="88"/>
    </location>
</feature>
<comment type="caution">
    <text evidence="9">The sequence shown here is derived from an EMBL/GenBank/DDBJ whole genome shotgun (WGS) entry which is preliminary data.</text>
</comment>
<dbReference type="EMBL" id="JAMFTQ010000011">
    <property type="protein sequence ID" value="MCP1388241.1"/>
    <property type="molecule type" value="Genomic_DNA"/>
</dbReference>
<feature type="domain" description="Glycine transporter" evidence="8">
    <location>
        <begin position="101"/>
        <end position="175"/>
    </location>
</feature>
<evidence type="ECO:0000256" key="3">
    <source>
        <dbReference type="ARBA" id="ARBA00022475"/>
    </source>
</evidence>
<evidence type="ECO:0000256" key="5">
    <source>
        <dbReference type="ARBA" id="ARBA00022989"/>
    </source>
</evidence>
<dbReference type="Pfam" id="PF03458">
    <property type="entry name" value="Gly_transporter"/>
    <property type="match status" value="2"/>
</dbReference>
<keyword evidence="5 7" id="KW-1133">Transmembrane helix</keyword>
<feature type="transmembrane region" description="Helical" evidence="7">
    <location>
        <begin position="100"/>
        <end position="119"/>
    </location>
</feature>
<dbReference type="RefSeq" id="WP_253578550.1">
    <property type="nucleotide sequence ID" value="NZ_JAMFTQ010000011.1"/>
</dbReference>
<gene>
    <name evidence="9" type="ORF">M5J20_08600</name>
</gene>
<keyword evidence="6 7" id="KW-0472">Membrane</keyword>
<evidence type="ECO:0000256" key="2">
    <source>
        <dbReference type="ARBA" id="ARBA00008193"/>
    </source>
</evidence>
<keyword evidence="10" id="KW-1185">Reference proteome</keyword>
<feature type="transmembrane region" description="Helical" evidence="7">
    <location>
        <begin position="183"/>
        <end position="201"/>
    </location>
</feature>
<evidence type="ECO:0000313" key="9">
    <source>
        <dbReference type="EMBL" id="MCP1388241.1"/>
    </source>
</evidence>
<keyword evidence="3" id="KW-1003">Cell membrane</keyword>
<evidence type="ECO:0000256" key="4">
    <source>
        <dbReference type="ARBA" id="ARBA00022692"/>
    </source>
</evidence>
<keyword evidence="4 7" id="KW-0812">Transmembrane</keyword>
<feature type="transmembrane region" description="Helical" evidence="7">
    <location>
        <begin position="159"/>
        <end position="177"/>
    </location>
</feature>
<evidence type="ECO:0000313" key="10">
    <source>
        <dbReference type="Proteomes" id="UP001204000"/>
    </source>
</evidence>
<dbReference type="PANTHER" id="PTHR30506">
    <property type="entry name" value="INNER MEMBRANE PROTEIN"/>
    <property type="match status" value="1"/>
</dbReference>
<feature type="transmembrane region" description="Helical" evidence="7">
    <location>
        <begin position="39"/>
        <end position="56"/>
    </location>
</feature>
<proteinExistence type="inferred from homology"/>
<feature type="transmembrane region" description="Helical" evidence="7">
    <location>
        <begin position="12"/>
        <end position="32"/>
    </location>
</feature>
<dbReference type="Proteomes" id="UP001204000">
    <property type="component" value="Unassembled WGS sequence"/>
</dbReference>
<protein>
    <submittedName>
        <fullName evidence="9">TRIC cation channel family protein</fullName>
    </submittedName>
</protein>
<reference evidence="9" key="1">
    <citation type="submission" date="2022-05" db="EMBL/GenBank/DDBJ databases">
        <title>Corynebacterium sp. TA-R-1 sp. nov., isolated from human feces.</title>
        <authorList>
            <person name="Shamsuzzaman M."/>
            <person name="Dahal R.H."/>
        </authorList>
    </citation>
    <scope>NUCLEOTIDE SEQUENCE</scope>
    <source>
        <strain evidence="9">TA-R-1</strain>
    </source>
</reference>
<evidence type="ECO:0000259" key="8">
    <source>
        <dbReference type="Pfam" id="PF03458"/>
    </source>
</evidence>
<name>A0ABT1G2M5_9CORY</name>
<accession>A0ABT1G2M5</accession>